<dbReference type="RefSeq" id="WP_178943223.1">
    <property type="nucleotide sequence ID" value="NZ_JAIWJF010000004.1"/>
</dbReference>
<dbReference type="EMBL" id="JANDJP010000010">
    <property type="protein sequence ID" value="MDF9914310.1"/>
    <property type="molecule type" value="Genomic_DNA"/>
</dbReference>
<dbReference type="PANTHER" id="PTHR37305:SF1">
    <property type="entry name" value="MEMBRANE PROTEIN"/>
    <property type="match status" value="1"/>
</dbReference>
<sequence length="256" mass="29391">MWTLYKQEVYKLIKKKSTLWITAILILTEIGAATISHLWPKTLPAQMMFVSDFHSAILVVFFSLAIAASTITMEFQYGTIKTVLAQKYSREYVLISKWLLMLTYTLYLYVMTMVMALFLKLVLVNGQFSLVEKGWKHQFWQDWLAAMGAHFITLWVLISLVLLIATAFKTSSVAISVGIIGYFVLNLTSAALFSVIAKYPWLKWNPLNFLNYDHQIVAEEFSKFTKLTDNQLLLGDIGYIALFLLIGILIFRKRSV</sequence>
<feature type="transmembrane region" description="Helical" evidence="1">
    <location>
        <begin position="173"/>
        <end position="197"/>
    </location>
</feature>
<protein>
    <submittedName>
        <fullName evidence="2">ABC transporter permease</fullName>
    </submittedName>
</protein>
<keyword evidence="1" id="KW-0812">Transmembrane</keyword>
<gene>
    <name evidence="2" type="ORF">NNA32_08630</name>
</gene>
<proteinExistence type="predicted"/>
<dbReference type="Pfam" id="PF12679">
    <property type="entry name" value="ABC2_membrane_2"/>
    <property type="match status" value="1"/>
</dbReference>
<keyword evidence="3" id="KW-1185">Reference proteome</keyword>
<reference evidence="2" key="1">
    <citation type="submission" date="2022-06" db="EMBL/GenBank/DDBJ databases">
        <title>Antifungal cultures and metabolites of lactic acid bacteria for use in dairy fermentations.</title>
        <authorList>
            <person name="Zhao Z."/>
            <person name="Gaenzle M."/>
        </authorList>
    </citation>
    <scope>NUCLEOTIDE SEQUENCE</scope>
    <source>
        <strain evidence="2">FUA3126</strain>
    </source>
</reference>
<feature type="transmembrane region" description="Helical" evidence="1">
    <location>
        <begin position="143"/>
        <end position="166"/>
    </location>
</feature>
<comment type="caution">
    <text evidence="2">The sequence shown here is derived from an EMBL/GenBank/DDBJ whole genome shotgun (WGS) entry which is preliminary data.</text>
</comment>
<dbReference type="PANTHER" id="PTHR37305">
    <property type="entry name" value="INTEGRAL MEMBRANE PROTEIN-RELATED"/>
    <property type="match status" value="1"/>
</dbReference>
<feature type="transmembrane region" description="Helical" evidence="1">
    <location>
        <begin position="98"/>
        <end position="123"/>
    </location>
</feature>
<evidence type="ECO:0000256" key="1">
    <source>
        <dbReference type="SAM" id="Phobius"/>
    </source>
</evidence>
<keyword evidence="1" id="KW-1133">Transmembrane helix</keyword>
<name>A0ABT6DAZ7_9LACO</name>
<evidence type="ECO:0000313" key="2">
    <source>
        <dbReference type="EMBL" id="MDF9914310.1"/>
    </source>
</evidence>
<evidence type="ECO:0000313" key="3">
    <source>
        <dbReference type="Proteomes" id="UP001152867"/>
    </source>
</evidence>
<organism evidence="2 3">
    <name type="scientific">Furfurilactobacillus milii</name>
    <dbReference type="NCBI Taxonomy" id="2888272"/>
    <lineage>
        <taxon>Bacteria</taxon>
        <taxon>Bacillati</taxon>
        <taxon>Bacillota</taxon>
        <taxon>Bacilli</taxon>
        <taxon>Lactobacillales</taxon>
        <taxon>Lactobacillaceae</taxon>
        <taxon>Furfurilactobacillus</taxon>
    </lineage>
</organism>
<dbReference type="Proteomes" id="UP001152867">
    <property type="component" value="Unassembled WGS sequence"/>
</dbReference>
<keyword evidence="1" id="KW-0472">Membrane</keyword>
<feature type="transmembrane region" description="Helical" evidence="1">
    <location>
        <begin position="232"/>
        <end position="251"/>
    </location>
</feature>
<accession>A0ABT6DAZ7</accession>
<feature type="transmembrane region" description="Helical" evidence="1">
    <location>
        <begin position="56"/>
        <end position="77"/>
    </location>
</feature>